<dbReference type="KEGG" id="epi:Q3V30_12460"/>
<dbReference type="AlphaFoldDB" id="A0AA50HNW8"/>
<proteinExistence type="predicted"/>
<name>A0AA50HNW8_9GAMM</name>
<accession>A0AA50HNW8</accession>
<evidence type="ECO:0000313" key="2">
    <source>
        <dbReference type="Proteomes" id="UP001228139"/>
    </source>
</evidence>
<dbReference type="RefSeq" id="WP_306206094.1">
    <property type="nucleotide sequence ID" value="NZ_CP132353.1"/>
</dbReference>
<dbReference type="EMBL" id="CP132353">
    <property type="protein sequence ID" value="WLS77303.1"/>
    <property type="molecule type" value="Genomic_DNA"/>
</dbReference>
<keyword evidence="2" id="KW-1185">Reference proteome</keyword>
<protein>
    <submittedName>
        <fullName evidence="1">Uncharacterized protein</fullName>
    </submittedName>
</protein>
<evidence type="ECO:0000313" key="1">
    <source>
        <dbReference type="EMBL" id="WLS77303.1"/>
    </source>
</evidence>
<dbReference type="Proteomes" id="UP001228139">
    <property type="component" value="Chromosome"/>
</dbReference>
<organism evidence="1 2">
    <name type="scientific">Erwinia pyri</name>
    <dbReference type="NCBI Taxonomy" id="3062598"/>
    <lineage>
        <taxon>Bacteria</taxon>
        <taxon>Pseudomonadati</taxon>
        <taxon>Pseudomonadota</taxon>
        <taxon>Gammaproteobacteria</taxon>
        <taxon>Enterobacterales</taxon>
        <taxon>Erwiniaceae</taxon>
        <taxon>Erwinia</taxon>
    </lineage>
</organism>
<reference evidence="1 2" key="1">
    <citation type="submission" date="2023-07" db="EMBL/GenBank/DDBJ databases">
        <title>Pathogenic bacteria of pear tree diseases.</title>
        <authorList>
            <person name="Zhang Z."/>
            <person name="He L."/>
            <person name="Huang R."/>
        </authorList>
    </citation>
    <scope>NUCLEOTIDE SEQUENCE [LARGE SCALE GENOMIC DNA]</scope>
    <source>
        <strain evidence="1 2">DE2</strain>
    </source>
</reference>
<gene>
    <name evidence="1" type="ORF">Q3V30_12460</name>
</gene>
<sequence>MIRTIKLFCLQNREVKSFYHQIYPFFQAAAAPDSLQDCLLSRYTSVKNL</sequence>